<reference evidence="1 2" key="1">
    <citation type="journal article" date="2018" name="Nat. Biotechnol.">
        <title>A standardized bacterial taxonomy based on genome phylogeny substantially revises the tree of life.</title>
        <authorList>
            <person name="Parks D.H."/>
            <person name="Chuvochina M."/>
            <person name="Waite D.W."/>
            <person name="Rinke C."/>
            <person name="Skarshewski A."/>
            <person name="Chaumeil P.A."/>
            <person name="Hugenholtz P."/>
        </authorList>
    </citation>
    <scope>NUCLEOTIDE SEQUENCE [LARGE SCALE GENOMIC DNA]</scope>
    <source>
        <strain evidence="1">UBA9380</strain>
    </source>
</reference>
<dbReference type="AlphaFoldDB" id="A0A352IW93"/>
<comment type="caution">
    <text evidence="1">The sequence shown here is derived from an EMBL/GenBank/DDBJ whole genome shotgun (WGS) entry which is preliminary data.</text>
</comment>
<name>A0A352IW93_9GAMM</name>
<dbReference type="Proteomes" id="UP000263489">
    <property type="component" value="Unassembled WGS sequence"/>
</dbReference>
<feature type="non-terminal residue" evidence="1">
    <location>
        <position position="65"/>
    </location>
</feature>
<accession>A0A352IW93</accession>
<evidence type="ECO:0000313" key="2">
    <source>
        <dbReference type="Proteomes" id="UP000263489"/>
    </source>
</evidence>
<proteinExistence type="predicted"/>
<evidence type="ECO:0000313" key="1">
    <source>
        <dbReference type="EMBL" id="HBC35726.1"/>
    </source>
</evidence>
<feature type="non-terminal residue" evidence="1">
    <location>
        <position position="1"/>
    </location>
</feature>
<gene>
    <name evidence="1" type="ORF">DC045_15755</name>
</gene>
<protein>
    <submittedName>
        <fullName evidence="1">Uncharacterized protein</fullName>
    </submittedName>
</protein>
<dbReference type="EMBL" id="DNNA01000252">
    <property type="protein sequence ID" value="HBC35726.1"/>
    <property type="molecule type" value="Genomic_DNA"/>
</dbReference>
<sequence length="65" mass="7782">LQGADPIFTLQRMADNQPEPLNRLLTRLATESWRVVLDQAVAQLEREWYREVYQPFQQNLARHYP</sequence>
<organism evidence="1 2">
    <name type="scientific">Marinobacter adhaerens</name>
    <dbReference type="NCBI Taxonomy" id="1033846"/>
    <lineage>
        <taxon>Bacteria</taxon>
        <taxon>Pseudomonadati</taxon>
        <taxon>Pseudomonadota</taxon>
        <taxon>Gammaproteobacteria</taxon>
        <taxon>Pseudomonadales</taxon>
        <taxon>Marinobacteraceae</taxon>
        <taxon>Marinobacter</taxon>
    </lineage>
</organism>